<dbReference type="EMBL" id="LLVT01000003">
    <property type="protein sequence ID" value="KSW10619.1"/>
    <property type="molecule type" value="Genomic_DNA"/>
</dbReference>
<evidence type="ECO:0000256" key="1">
    <source>
        <dbReference type="SAM" id="Phobius"/>
    </source>
</evidence>
<feature type="transmembrane region" description="Helical" evidence="1">
    <location>
        <begin position="35"/>
        <end position="57"/>
    </location>
</feature>
<protein>
    <recommendedName>
        <fullName evidence="4">Cell division protein FtsL</fullName>
    </recommendedName>
</protein>
<evidence type="ECO:0000313" key="2">
    <source>
        <dbReference type="EMBL" id="KSW10619.1"/>
    </source>
</evidence>
<dbReference type="OrthoDB" id="3267405at2"/>
<accession>A0A0V8RRE4</accession>
<evidence type="ECO:0000313" key="3">
    <source>
        <dbReference type="Proteomes" id="UP000054686"/>
    </source>
</evidence>
<reference evidence="2 3" key="1">
    <citation type="submission" date="2015-10" db="EMBL/GenBank/DDBJ databases">
        <title>Draft Genome of Actinomyces odontolyticus subsp. actinosynbacter strain XH001.</title>
        <authorList>
            <person name="Mclean J.S."/>
            <person name="He X."/>
        </authorList>
    </citation>
    <scope>NUCLEOTIDE SEQUENCE [LARGE SCALE GENOMIC DNA]</scope>
    <source>
        <strain evidence="2 3">XH001</strain>
    </source>
</reference>
<gene>
    <name evidence="2" type="ORF">APY09_08980</name>
</gene>
<organism evidence="2 3">
    <name type="scientific">Schaalia odontolytica</name>
    <dbReference type="NCBI Taxonomy" id="1660"/>
    <lineage>
        <taxon>Bacteria</taxon>
        <taxon>Bacillati</taxon>
        <taxon>Actinomycetota</taxon>
        <taxon>Actinomycetes</taxon>
        <taxon>Actinomycetales</taxon>
        <taxon>Actinomycetaceae</taxon>
        <taxon>Schaalia</taxon>
    </lineage>
</organism>
<sequence length="130" mass="14083">MSAATAKARPAARPELRRDEVHELRLVQGTRPRRSLMAVVALLVVVALASVVTSMVLNTRMAQTSFEIREQQLVLNELEAQSWTMRAELDRKASPTELEKAAKANGMVPAGKSGFITLETGTVEAGTPAK</sequence>
<evidence type="ECO:0008006" key="4">
    <source>
        <dbReference type="Google" id="ProtNLM"/>
    </source>
</evidence>
<name>A0A0V8RRE4_9ACTO</name>
<dbReference type="RefSeq" id="WP_034464322.1">
    <property type="nucleotide sequence ID" value="NZ_CP040006.1"/>
</dbReference>
<comment type="caution">
    <text evidence="2">The sequence shown here is derived from an EMBL/GenBank/DDBJ whole genome shotgun (WGS) entry which is preliminary data.</text>
</comment>
<dbReference type="AlphaFoldDB" id="A0A0V8RRE4"/>
<keyword evidence="1" id="KW-0472">Membrane</keyword>
<proteinExistence type="predicted"/>
<keyword evidence="1" id="KW-0812">Transmembrane</keyword>
<keyword evidence="1" id="KW-1133">Transmembrane helix</keyword>
<dbReference type="Proteomes" id="UP000054686">
    <property type="component" value="Unassembled WGS sequence"/>
</dbReference>